<dbReference type="InterPro" id="IPR000467">
    <property type="entry name" value="G_patch_dom"/>
</dbReference>
<feature type="compositionally biased region" description="Polar residues" evidence="2">
    <location>
        <begin position="253"/>
        <end position="266"/>
    </location>
</feature>
<evidence type="ECO:0000259" key="3">
    <source>
        <dbReference type="PROSITE" id="PS50174"/>
    </source>
</evidence>
<dbReference type="HOGENOM" id="CLU_047130_0_0_1"/>
<dbReference type="Proteomes" id="UP000007266">
    <property type="component" value="Linkage group 7"/>
</dbReference>
<dbReference type="PANTHER" id="PTHR23149:SF9">
    <property type="entry name" value="G PATCH DOMAIN-CONTAINING PROTEIN 4"/>
    <property type="match status" value="1"/>
</dbReference>
<dbReference type="GO" id="GO:0003676">
    <property type="term" value="F:nucleic acid binding"/>
    <property type="evidence" value="ECO:0007669"/>
    <property type="project" value="InterPro"/>
</dbReference>
<accession>D6WQ91</accession>
<reference evidence="4 5" key="1">
    <citation type="journal article" date="2008" name="Nature">
        <title>The genome of the model beetle and pest Tribolium castaneum.</title>
        <authorList>
            <consortium name="Tribolium Genome Sequencing Consortium"/>
            <person name="Richards S."/>
            <person name="Gibbs R.A."/>
            <person name="Weinstock G.M."/>
            <person name="Brown S.J."/>
            <person name="Denell R."/>
            <person name="Beeman R.W."/>
            <person name="Gibbs R."/>
            <person name="Beeman R.W."/>
            <person name="Brown S.J."/>
            <person name="Bucher G."/>
            <person name="Friedrich M."/>
            <person name="Grimmelikhuijzen C.J."/>
            <person name="Klingler M."/>
            <person name="Lorenzen M."/>
            <person name="Richards S."/>
            <person name="Roth S."/>
            <person name="Schroder R."/>
            <person name="Tautz D."/>
            <person name="Zdobnov E.M."/>
            <person name="Muzny D."/>
            <person name="Gibbs R.A."/>
            <person name="Weinstock G.M."/>
            <person name="Attaway T."/>
            <person name="Bell S."/>
            <person name="Buhay C.J."/>
            <person name="Chandrabose M.N."/>
            <person name="Chavez D."/>
            <person name="Clerk-Blankenburg K.P."/>
            <person name="Cree A."/>
            <person name="Dao M."/>
            <person name="Davis C."/>
            <person name="Chacko J."/>
            <person name="Dinh H."/>
            <person name="Dugan-Rocha S."/>
            <person name="Fowler G."/>
            <person name="Garner T.T."/>
            <person name="Garnes J."/>
            <person name="Gnirke A."/>
            <person name="Hawes A."/>
            <person name="Hernandez J."/>
            <person name="Hines S."/>
            <person name="Holder M."/>
            <person name="Hume J."/>
            <person name="Jhangiani S.N."/>
            <person name="Joshi V."/>
            <person name="Khan Z.M."/>
            <person name="Jackson L."/>
            <person name="Kovar C."/>
            <person name="Kowis A."/>
            <person name="Lee S."/>
            <person name="Lewis L.R."/>
            <person name="Margolis J."/>
            <person name="Morgan M."/>
            <person name="Nazareth L.V."/>
            <person name="Nguyen N."/>
            <person name="Okwuonu G."/>
            <person name="Parker D."/>
            <person name="Richards S."/>
            <person name="Ruiz S.J."/>
            <person name="Santibanez J."/>
            <person name="Savard J."/>
            <person name="Scherer S.E."/>
            <person name="Schneider B."/>
            <person name="Sodergren E."/>
            <person name="Tautz D."/>
            <person name="Vattahil S."/>
            <person name="Villasana D."/>
            <person name="White C.S."/>
            <person name="Wright R."/>
            <person name="Park Y."/>
            <person name="Beeman R.W."/>
            <person name="Lord J."/>
            <person name="Oppert B."/>
            <person name="Lorenzen M."/>
            <person name="Brown S."/>
            <person name="Wang L."/>
            <person name="Savard J."/>
            <person name="Tautz D."/>
            <person name="Richards S."/>
            <person name="Weinstock G."/>
            <person name="Gibbs R.A."/>
            <person name="Liu Y."/>
            <person name="Worley K."/>
            <person name="Weinstock G."/>
            <person name="Elsik C.G."/>
            <person name="Reese J.T."/>
            <person name="Elhaik E."/>
            <person name="Landan G."/>
            <person name="Graur D."/>
            <person name="Arensburger P."/>
            <person name="Atkinson P."/>
            <person name="Beeman R.W."/>
            <person name="Beidler J."/>
            <person name="Brown S.J."/>
            <person name="Demuth J.P."/>
            <person name="Drury D.W."/>
            <person name="Du Y.Z."/>
            <person name="Fujiwara H."/>
            <person name="Lorenzen M."/>
            <person name="Maselli V."/>
            <person name="Osanai M."/>
            <person name="Park Y."/>
            <person name="Robertson H.M."/>
            <person name="Tu Z."/>
            <person name="Wang J.J."/>
            <person name="Wang S."/>
            <person name="Richards S."/>
            <person name="Song H."/>
            <person name="Zhang L."/>
            <person name="Sodergren E."/>
            <person name="Werner D."/>
            <person name="Stanke M."/>
            <person name="Morgenstern B."/>
            <person name="Solovyev V."/>
            <person name="Kosarev P."/>
            <person name="Brown G."/>
            <person name="Chen H.C."/>
            <person name="Ermolaeva O."/>
            <person name="Hlavina W."/>
            <person name="Kapustin Y."/>
            <person name="Kiryutin B."/>
            <person name="Kitts P."/>
            <person name="Maglott D."/>
            <person name="Pruitt K."/>
            <person name="Sapojnikov V."/>
            <person name="Souvorov A."/>
            <person name="Mackey A.J."/>
            <person name="Waterhouse R.M."/>
            <person name="Wyder S."/>
            <person name="Zdobnov E.M."/>
            <person name="Zdobnov E.M."/>
            <person name="Wyder S."/>
            <person name="Kriventseva E.V."/>
            <person name="Kadowaki T."/>
            <person name="Bork P."/>
            <person name="Aranda M."/>
            <person name="Bao R."/>
            <person name="Beermann A."/>
            <person name="Berns N."/>
            <person name="Bolognesi R."/>
            <person name="Bonneton F."/>
            <person name="Bopp D."/>
            <person name="Brown S.J."/>
            <person name="Bucher G."/>
            <person name="Butts T."/>
            <person name="Chaumot A."/>
            <person name="Denell R.E."/>
            <person name="Ferrier D.E."/>
            <person name="Friedrich M."/>
            <person name="Gordon C.M."/>
            <person name="Jindra M."/>
            <person name="Klingler M."/>
            <person name="Lan Q."/>
            <person name="Lattorff H.M."/>
            <person name="Laudet V."/>
            <person name="von Levetsow C."/>
            <person name="Liu Z."/>
            <person name="Lutz R."/>
            <person name="Lynch J.A."/>
            <person name="da Fonseca R.N."/>
            <person name="Posnien N."/>
            <person name="Reuter R."/>
            <person name="Roth S."/>
            <person name="Savard J."/>
            <person name="Schinko J.B."/>
            <person name="Schmitt C."/>
            <person name="Schoppmeier M."/>
            <person name="Schroder R."/>
            <person name="Shippy T.D."/>
            <person name="Simonnet F."/>
            <person name="Marques-Souza H."/>
            <person name="Tautz D."/>
            <person name="Tomoyasu Y."/>
            <person name="Trauner J."/>
            <person name="Van der Zee M."/>
            <person name="Vervoort M."/>
            <person name="Wittkopp N."/>
            <person name="Wimmer E.A."/>
            <person name="Yang X."/>
            <person name="Jones A.K."/>
            <person name="Sattelle D.B."/>
            <person name="Ebert P.R."/>
            <person name="Nelson D."/>
            <person name="Scott J.G."/>
            <person name="Beeman R.W."/>
            <person name="Muthukrishnan S."/>
            <person name="Kramer K.J."/>
            <person name="Arakane Y."/>
            <person name="Beeman R.W."/>
            <person name="Zhu Q."/>
            <person name="Hogenkamp D."/>
            <person name="Dixit R."/>
            <person name="Oppert B."/>
            <person name="Jiang H."/>
            <person name="Zou Z."/>
            <person name="Marshall J."/>
            <person name="Elpidina E."/>
            <person name="Vinokurov K."/>
            <person name="Oppert C."/>
            <person name="Zou Z."/>
            <person name="Evans J."/>
            <person name="Lu Z."/>
            <person name="Zhao P."/>
            <person name="Sumathipala N."/>
            <person name="Altincicek B."/>
            <person name="Vilcinskas A."/>
            <person name="Williams M."/>
            <person name="Hultmark D."/>
            <person name="Hetru C."/>
            <person name="Jiang H."/>
            <person name="Grimmelikhuijzen C.J."/>
            <person name="Hauser F."/>
            <person name="Cazzamali G."/>
            <person name="Williamson M."/>
            <person name="Park Y."/>
            <person name="Li B."/>
            <person name="Tanaka Y."/>
            <person name="Predel R."/>
            <person name="Neupert S."/>
            <person name="Schachtner J."/>
            <person name="Verleyen P."/>
            <person name="Raible F."/>
            <person name="Bork P."/>
            <person name="Friedrich M."/>
            <person name="Walden K.K."/>
            <person name="Robertson H.M."/>
            <person name="Angeli S."/>
            <person name="Foret S."/>
            <person name="Bucher G."/>
            <person name="Schuetz S."/>
            <person name="Maleszka R."/>
            <person name="Wimmer E.A."/>
            <person name="Beeman R.W."/>
            <person name="Lorenzen M."/>
            <person name="Tomoyasu Y."/>
            <person name="Miller S.C."/>
            <person name="Grossmann D."/>
            <person name="Bucher G."/>
        </authorList>
    </citation>
    <scope>NUCLEOTIDE SEQUENCE [LARGE SCALE GENOMIC DNA]</scope>
    <source>
        <strain evidence="4 5">Georgia GA2</strain>
    </source>
</reference>
<dbReference type="PhylomeDB" id="D6WQ91"/>
<dbReference type="InterPro" id="IPR050656">
    <property type="entry name" value="PINX1"/>
</dbReference>
<sequence>MDFAKKQLEKYGWKDGKGLGKHEDGISQALKPKLKFDNAGIGHEVGDQFTNNWWERVFNSAASNINVAVDQDEVKLHLKEESVEITTKNYSLKELKKNKHLEYGSFLKSAKLTERGVETYNVTPIEQFPSCSSLTDDELFAACGGRTAHKGARHGLKLGGKLSRIEKQEKMLLKKMKNVSLTDDTSNLEKKIKKLKKHKEETVSNTPPQELESPSSRKHKNKRKSVSFNDETVVKYYTPEADTSHESIKDENSNNPGIADPNSNSCDEGIEQDFEDSNNDSSDHRSFEEAQRTFDDLSKAERKKLKKKRKLEKKKTKTAQFIEDVREQMATEENGKKRKLVAEDVDMETKQKELCKYSKKFRKEMKREKKMMKSIVKSLDNFCKISDDE</sequence>
<name>D6WQ91_TRICA</name>
<keyword evidence="5" id="KW-1185">Reference proteome</keyword>
<evidence type="ECO:0000313" key="4">
    <source>
        <dbReference type="EMBL" id="EFA06944.1"/>
    </source>
</evidence>
<feature type="domain" description="G-patch" evidence="3">
    <location>
        <begin position="1"/>
        <end position="46"/>
    </location>
</feature>
<dbReference type="GO" id="GO:0005730">
    <property type="term" value="C:nucleolus"/>
    <property type="evidence" value="ECO:0000318"/>
    <property type="project" value="GO_Central"/>
</dbReference>
<dbReference type="PANTHER" id="PTHR23149">
    <property type="entry name" value="G PATCH DOMAIN CONTAINING PROTEIN"/>
    <property type="match status" value="1"/>
</dbReference>
<dbReference type="EMBL" id="KQ971354">
    <property type="protein sequence ID" value="EFA06944.1"/>
    <property type="molecule type" value="Genomic_DNA"/>
</dbReference>
<dbReference type="OMA" id="CWWERAY"/>
<dbReference type="OrthoDB" id="10019757at2759"/>
<dbReference type="InParanoid" id="D6WQ91"/>
<organism evidence="4 5">
    <name type="scientific">Tribolium castaneum</name>
    <name type="common">Red flour beetle</name>
    <dbReference type="NCBI Taxonomy" id="7070"/>
    <lineage>
        <taxon>Eukaryota</taxon>
        <taxon>Metazoa</taxon>
        <taxon>Ecdysozoa</taxon>
        <taxon>Arthropoda</taxon>
        <taxon>Hexapoda</taxon>
        <taxon>Insecta</taxon>
        <taxon>Pterygota</taxon>
        <taxon>Neoptera</taxon>
        <taxon>Endopterygota</taxon>
        <taxon>Coleoptera</taxon>
        <taxon>Polyphaga</taxon>
        <taxon>Cucujiformia</taxon>
        <taxon>Tenebrionidae</taxon>
        <taxon>Tenebrionidae incertae sedis</taxon>
        <taxon>Tribolium</taxon>
    </lineage>
</organism>
<dbReference type="Pfam" id="PF01585">
    <property type="entry name" value="G-patch"/>
    <property type="match status" value="1"/>
</dbReference>
<feature type="region of interest" description="Disordered" evidence="2">
    <location>
        <begin position="195"/>
        <end position="313"/>
    </location>
</feature>
<dbReference type="PROSITE" id="PS50174">
    <property type="entry name" value="G_PATCH"/>
    <property type="match status" value="1"/>
</dbReference>
<dbReference type="FunCoup" id="D6WQ91">
    <property type="interactions" value="197"/>
</dbReference>
<feature type="compositionally biased region" description="Polar residues" evidence="2">
    <location>
        <begin position="203"/>
        <end position="214"/>
    </location>
</feature>
<evidence type="ECO:0000313" key="5">
    <source>
        <dbReference type="Proteomes" id="UP000007266"/>
    </source>
</evidence>
<feature type="compositionally biased region" description="Acidic residues" evidence="2">
    <location>
        <begin position="268"/>
        <end position="278"/>
    </location>
</feature>
<dbReference type="KEGG" id="tca:661468"/>
<feature type="compositionally biased region" description="Basic and acidic residues" evidence="2">
    <location>
        <begin position="281"/>
        <end position="300"/>
    </location>
</feature>
<feature type="compositionally biased region" description="Basic residues" evidence="2">
    <location>
        <begin position="301"/>
        <end position="313"/>
    </location>
</feature>
<evidence type="ECO:0000256" key="1">
    <source>
        <dbReference type="ARBA" id="ARBA00040365"/>
    </source>
</evidence>
<feature type="compositionally biased region" description="Basic and acidic residues" evidence="2">
    <location>
        <begin position="242"/>
        <end position="252"/>
    </location>
</feature>
<dbReference type="SMART" id="SM00443">
    <property type="entry name" value="G_patch"/>
    <property type="match status" value="1"/>
</dbReference>
<reference evidence="4 5" key="2">
    <citation type="journal article" date="2010" name="Nucleic Acids Res.">
        <title>BeetleBase in 2010: revisions to provide comprehensive genomic information for Tribolium castaneum.</title>
        <authorList>
            <person name="Kim H.S."/>
            <person name="Murphy T."/>
            <person name="Xia J."/>
            <person name="Caragea D."/>
            <person name="Park Y."/>
            <person name="Beeman R.W."/>
            <person name="Lorenzen M.D."/>
            <person name="Butcher S."/>
            <person name="Manak J.R."/>
            <person name="Brown S.J."/>
        </authorList>
    </citation>
    <scope>GENOME REANNOTATION</scope>
    <source>
        <strain evidence="4 5">Georgia GA2</strain>
    </source>
</reference>
<dbReference type="AlphaFoldDB" id="D6WQ91"/>
<dbReference type="STRING" id="7070.D6WQ91"/>
<gene>
    <name evidence="4" type="primary">AUGUSTUS-3.0.2_09895</name>
    <name evidence="4" type="ORF">TcasGA2_TC009895</name>
</gene>
<feature type="compositionally biased region" description="Basic residues" evidence="2">
    <location>
        <begin position="216"/>
        <end position="225"/>
    </location>
</feature>
<dbReference type="eggNOG" id="KOG2809">
    <property type="taxonomic scope" value="Eukaryota"/>
</dbReference>
<protein>
    <recommendedName>
        <fullName evidence="1">G patch domain-containing protein 4</fullName>
    </recommendedName>
</protein>
<proteinExistence type="predicted"/>
<evidence type="ECO:0000256" key="2">
    <source>
        <dbReference type="SAM" id="MobiDB-lite"/>
    </source>
</evidence>